<feature type="compositionally biased region" description="Low complexity" evidence="1">
    <location>
        <begin position="256"/>
        <end position="270"/>
    </location>
</feature>
<dbReference type="GO" id="GO:0007015">
    <property type="term" value="P:actin filament organization"/>
    <property type="evidence" value="ECO:0007669"/>
    <property type="project" value="InterPro"/>
</dbReference>
<dbReference type="GeneID" id="68100859"/>
<evidence type="ECO:0000313" key="3">
    <source>
        <dbReference type="Proteomes" id="UP000816034"/>
    </source>
</evidence>
<comment type="caution">
    <text evidence="2">The sequence shown here is derived from an EMBL/GenBank/DDBJ whole genome shotgun (WGS) entry which is preliminary data.</text>
</comment>
<feature type="compositionally biased region" description="Low complexity" evidence="1">
    <location>
        <begin position="316"/>
        <end position="334"/>
    </location>
</feature>
<dbReference type="InterPro" id="IPR029982">
    <property type="entry name" value="Kptn"/>
</dbReference>
<dbReference type="AlphaFoldDB" id="A0AA88GF26"/>
<feature type="region of interest" description="Disordered" evidence="1">
    <location>
        <begin position="431"/>
        <end position="455"/>
    </location>
</feature>
<dbReference type="RefSeq" id="XP_044545524.1">
    <property type="nucleotide sequence ID" value="XM_044698478.1"/>
</dbReference>
<dbReference type="GO" id="GO:0015629">
    <property type="term" value="C:actin cytoskeleton"/>
    <property type="evidence" value="ECO:0007669"/>
    <property type="project" value="InterPro"/>
</dbReference>
<protein>
    <submittedName>
        <fullName evidence="2">Uncharacterized protein</fullName>
    </submittedName>
</protein>
<reference evidence="2 3" key="1">
    <citation type="journal article" date="2018" name="BMC Genomics">
        <title>The genome of Naegleria lovaniensis, the basis for a comparative approach to unravel pathogenicity factors of the human pathogenic amoeba N. fowleri.</title>
        <authorList>
            <person name="Liechti N."/>
            <person name="Schurch N."/>
            <person name="Bruggmann R."/>
            <person name="Wittwer M."/>
        </authorList>
    </citation>
    <scope>NUCLEOTIDE SEQUENCE [LARGE SCALE GENOMIC DNA]</scope>
    <source>
        <strain evidence="2 3">ATCC 30569</strain>
    </source>
</reference>
<evidence type="ECO:0000313" key="2">
    <source>
        <dbReference type="EMBL" id="KAG2378262.1"/>
    </source>
</evidence>
<dbReference type="GO" id="GO:1904262">
    <property type="term" value="P:negative regulation of TORC1 signaling"/>
    <property type="evidence" value="ECO:0007669"/>
    <property type="project" value="TreeGrafter"/>
</dbReference>
<dbReference type="GO" id="GO:0030027">
    <property type="term" value="C:lamellipodium"/>
    <property type="evidence" value="ECO:0007669"/>
    <property type="project" value="TreeGrafter"/>
</dbReference>
<evidence type="ECO:0000256" key="1">
    <source>
        <dbReference type="SAM" id="MobiDB-lite"/>
    </source>
</evidence>
<feature type="region of interest" description="Disordered" evidence="1">
    <location>
        <begin position="313"/>
        <end position="334"/>
    </location>
</feature>
<sequence length="763" mass="84127">MAFQLSQCLNCHDFFSPTNIYSLCVLKGDAFSHHQPQPHSSINTTTQNTSSPQPNSRSNYHSSDHLIFVATSNNIYVIMSNRNTLNNNQLQNNNSVFEQTIHKDFPIQEIPIYNISRIPTDSQIISISAFRSHYDKSKIVLGVTFTQPISYNEANSSKRKYDDEDDHNENSSHNDDEHAQRNSNNSNNLYNEEYFSSSYDSAGGGDSTDEDSLLAETHSKQSSTKKKKKKSNSSIIGKSFVSHSKMLKSNAEYGTNTNPSSGGNPVGGNTAPNSGIASSEQDTDAYTEQQQQFNNYLYIYLLDEDELFSLKNGSITSSSNTPNTNSTPSSASNTTMTKHKCIQTFILGYIPLGLTTQMVTLYPSMQQFPMFVLCGTDKSIHCFSDIIIQQGVSTGVGTSGTNVGYSLKLFDIPIVSNLFVTSNGRIVYLNSSSSSSSSSNTNTTGSNSSSSSSMDTTMNTSIMMNIPSSTSSSMSRGRNFHLSDNLFVEYDFANMMWNIPGSIIDLDYKHNLLIMGCQNGIVKGIQYSSSCSPSSFSPTQMNASPPPHLEFQFMLNSPISSISILNCSPDHHDLTFIVGEAMGRVVMYSIHLNSISATTFMCPNSSASCMNSMTTTTTSGGLNTSTTTTSTSSTTTTTITSSHSYQIEESTVIYCDEFGDSITCIHLLHYGESTSHQAALTEIYIGTYNKKLIVYQYDGESKTCSYKTTYHFEYPIYCVDSVDINNDGVKEIIVCTMYEIQILQPDLRAIGEYLKNKLLKRVN</sequence>
<feature type="compositionally biased region" description="Basic and acidic residues" evidence="1">
    <location>
        <begin position="168"/>
        <end position="180"/>
    </location>
</feature>
<feature type="compositionally biased region" description="Low complexity" evidence="1">
    <location>
        <begin position="182"/>
        <end position="201"/>
    </location>
</feature>
<organism evidence="2 3">
    <name type="scientific">Naegleria lovaniensis</name>
    <name type="common">Amoeba</name>
    <dbReference type="NCBI Taxonomy" id="51637"/>
    <lineage>
        <taxon>Eukaryota</taxon>
        <taxon>Discoba</taxon>
        <taxon>Heterolobosea</taxon>
        <taxon>Tetramitia</taxon>
        <taxon>Eutetramitia</taxon>
        <taxon>Vahlkampfiidae</taxon>
        <taxon>Naegleria</taxon>
    </lineage>
</organism>
<feature type="region of interest" description="Disordered" evidence="1">
    <location>
        <begin position="250"/>
        <end position="285"/>
    </location>
</feature>
<feature type="region of interest" description="Disordered" evidence="1">
    <location>
        <begin position="35"/>
        <end position="59"/>
    </location>
</feature>
<name>A0AA88GF26_NAELO</name>
<accession>A0AA88GF26</accession>
<dbReference type="EMBL" id="PYSW02000034">
    <property type="protein sequence ID" value="KAG2378262.1"/>
    <property type="molecule type" value="Genomic_DNA"/>
</dbReference>
<feature type="region of interest" description="Disordered" evidence="1">
    <location>
        <begin position="155"/>
        <end position="235"/>
    </location>
</feature>
<dbReference type="PANTHER" id="PTHR15435">
    <property type="entry name" value="KICSTOR COMPLEX PROTEIN KAPTIN"/>
    <property type="match status" value="1"/>
</dbReference>
<dbReference type="Proteomes" id="UP000816034">
    <property type="component" value="Unassembled WGS sequence"/>
</dbReference>
<gene>
    <name evidence="2" type="ORF">C9374_008405</name>
</gene>
<feature type="compositionally biased region" description="Low complexity" evidence="1">
    <location>
        <begin position="40"/>
        <end position="56"/>
    </location>
</feature>
<proteinExistence type="predicted"/>
<dbReference type="GO" id="GO:0051015">
    <property type="term" value="F:actin filament binding"/>
    <property type="evidence" value="ECO:0007669"/>
    <property type="project" value="TreeGrafter"/>
</dbReference>
<feature type="compositionally biased region" description="Polar residues" evidence="1">
    <location>
        <begin position="271"/>
        <end position="285"/>
    </location>
</feature>
<dbReference type="PANTHER" id="PTHR15435:SF2">
    <property type="entry name" value="KICSTOR COMPLEX PROTEIN KAPTIN"/>
    <property type="match status" value="1"/>
</dbReference>
<dbReference type="GO" id="GO:0034198">
    <property type="term" value="P:cellular response to amino acid starvation"/>
    <property type="evidence" value="ECO:0007669"/>
    <property type="project" value="TreeGrafter"/>
</dbReference>
<keyword evidence="3" id="KW-1185">Reference proteome</keyword>